<feature type="transmembrane region" description="Helical" evidence="1">
    <location>
        <begin position="66"/>
        <end position="86"/>
    </location>
</feature>
<feature type="transmembrane region" description="Helical" evidence="1">
    <location>
        <begin position="20"/>
        <end position="45"/>
    </location>
</feature>
<evidence type="ECO:0000313" key="3">
    <source>
        <dbReference type="Proteomes" id="UP001217754"/>
    </source>
</evidence>
<name>A0AAF0F1Z8_9BASI</name>
<dbReference type="EMBL" id="CP119966">
    <property type="protein sequence ID" value="WFD41361.1"/>
    <property type="molecule type" value="Genomic_DNA"/>
</dbReference>
<dbReference type="Proteomes" id="UP001217754">
    <property type="component" value="Chromosome 9"/>
</dbReference>
<feature type="transmembrane region" description="Helical" evidence="1">
    <location>
        <begin position="98"/>
        <end position="118"/>
    </location>
</feature>
<protein>
    <submittedName>
        <fullName evidence="2">Uncharacterized protein</fullName>
    </submittedName>
</protein>
<accession>A0AAF0F1Z8</accession>
<gene>
    <name evidence="2" type="ORF">MJAP1_004358</name>
</gene>
<evidence type="ECO:0000256" key="1">
    <source>
        <dbReference type="SAM" id="Phobius"/>
    </source>
</evidence>
<keyword evidence="3" id="KW-1185">Reference proteome</keyword>
<keyword evidence="1" id="KW-0472">Membrane</keyword>
<reference evidence="2" key="1">
    <citation type="submission" date="2023-03" db="EMBL/GenBank/DDBJ databases">
        <title>Mating type loci evolution in Malassezia.</title>
        <authorList>
            <person name="Coelho M.A."/>
        </authorList>
    </citation>
    <scope>NUCLEOTIDE SEQUENCE</scope>
    <source>
        <strain evidence="2">CBS 9431</strain>
    </source>
</reference>
<organism evidence="2 3">
    <name type="scientific">Malassezia japonica</name>
    <dbReference type="NCBI Taxonomy" id="223818"/>
    <lineage>
        <taxon>Eukaryota</taxon>
        <taxon>Fungi</taxon>
        <taxon>Dikarya</taxon>
        <taxon>Basidiomycota</taxon>
        <taxon>Ustilaginomycotina</taxon>
        <taxon>Malasseziomycetes</taxon>
        <taxon>Malasseziales</taxon>
        <taxon>Malasseziaceae</taxon>
        <taxon>Malassezia</taxon>
    </lineage>
</organism>
<keyword evidence="1" id="KW-1133">Transmembrane helix</keyword>
<dbReference type="AlphaFoldDB" id="A0AAF0F1Z8"/>
<keyword evidence="1" id="KW-0812">Transmembrane</keyword>
<dbReference type="RefSeq" id="XP_060124258.1">
    <property type="nucleotide sequence ID" value="XM_060268275.1"/>
</dbReference>
<sequence length="202" mass="21624">MPVSWVTEDNSVYETSLSGLTLMASSSIISPFPDLTSLSILLSIAQIINIKPHAPVKAANDISSNAYASFLFAIAIAIFIALRKLIQCTAQDQSYLLAYRSLLGAQVASVAATPTYLLQAIRKGRFSLGGLARYKYTRRDDFHLIGGVVVRRVGLVNGLLGGAGLGGAVGVLSYYGKDWVEEQKPILPATGDKPIPKEDVPK</sequence>
<dbReference type="GeneID" id="85228009"/>
<evidence type="ECO:0000313" key="2">
    <source>
        <dbReference type="EMBL" id="WFD41361.1"/>
    </source>
</evidence>
<proteinExistence type="predicted"/>